<feature type="compositionally biased region" description="Basic and acidic residues" evidence="4">
    <location>
        <begin position="618"/>
        <end position="636"/>
    </location>
</feature>
<reference evidence="7 8" key="1">
    <citation type="journal article" date="2018" name="Nat. Ecol. Evol.">
        <title>Genomic signatures of mitonuclear coevolution across populations of Tigriopus californicus.</title>
        <authorList>
            <person name="Barreto F.S."/>
            <person name="Watson E.T."/>
            <person name="Lima T.G."/>
            <person name="Willett C.S."/>
            <person name="Edmands S."/>
            <person name="Li W."/>
            <person name="Burton R.S."/>
        </authorList>
    </citation>
    <scope>NUCLEOTIDE SEQUENCE [LARGE SCALE GENOMIC DNA]</scope>
    <source>
        <strain evidence="7 8">San Diego</strain>
    </source>
</reference>
<accession>A0A553PHF5</accession>
<feature type="domain" description="Tyrosine-protein phosphatase" evidence="5">
    <location>
        <begin position="13"/>
        <end position="154"/>
    </location>
</feature>
<dbReference type="GO" id="GO:0005737">
    <property type="term" value="C:cytoplasm"/>
    <property type="evidence" value="ECO:0007669"/>
    <property type="project" value="TreeGrafter"/>
</dbReference>
<dbReference type="PANTHER" id="PTHR45961">
    <property type="entry name" value="IP21249P"/>
    <property type="match status" value="1"/>
</dbReference>
<dbReference type="PROSITE" id="PS50056">
    <property type="entry name" value="TYR_PHOSPHATASE_2"/>
    <property type="match status" value="1"/>
</dbReference>
<evidence type="ECO:0000256" key="4">
    <source>
        <dbReference type="SAM" id="MobiDB-lite"/>
    </source>
</evidence>
<dbReference type="InterPro" id="IPR052103">
    <property type="entry name" value="Dual_spec_Phospatases"/>
</dbReference>
<evidence type="ECO:0000256" key="1">
    <source>
        <dbReference type="ARBA" id="ARBA00008601"/>
    </source>
</evidence>
<dbReference type="InterPro" id="IPR020422">
    <property type="entry name" value="TYR_PHOSPHATASE_DUAL_dom"/>
</dbReference>
<dbReference type="Proteomes" id="UP000318571">
    <property type="component" value="Chromosome 5"/>
</dbReference>
<evidence type="ECO:0000256" key="3">
    <source>
        <dbReference type="ARBA" id="ARBA00022912"/>
    </source>
</evidence>
<evidence type="ECO:0000313" key="7">
    <source>
        <dbReference type="EMBL" id="TRY77105.1"/>
    </source>
</evidence>
<dbReference type="Pfam" id="PF00782">
    <property type="entry name" value="DSPc"/>
    <property type="match status" value="1"/>
</dbReference>
<dbReference type="STRING" id="6832.A0A553PHF5"/>
<keyword evidence="8" id="KW-1185">Reference proteome</keyword>
<keyword evidence="3" id="KW-0904">Protein phosphatase</keyword>
<dbReference type="GO" id="GO:0004721">
    <property type="term" value="F:phosphoprotein phosphatase activity"/>
    <property type="evidence" value="ECO:0007669"/>
    <property type="project" value="UniProtKB-KW"/>
</dbReference>
<feature type="compositionally biased region" description="Polar residues" evidence="4">
    <location>
        <begin position="599"/>
        <end position="617"/>
    </location>
</feature>
<evidence type="ECO:0000259" key="5">
    <source>
        <dbReference type="PROSITE" id="PS50054"/>
    </source>
</evidence>
<dbReference type="AlphaFoldDB" id="A0A553PHF5"/>
<dbReference type="Gene3D" id="3.90.190.10">
    <property type="entry name" value="Protein tyrosine phosphatase superfamily"/>
    <property type="match status" value="1"/>
</dbReference>
<feature type="compositionally biased region" description="Polar residues" evidence="4">
    <location>
        <begin position="667"/>
        <end position="687"/>
    </location>
</feature>
<dbReference type="InterPro" id="IPR000340">
    <property type="entry name" value="Dual-sp_phosphatase_cat-dom"/>
</dbReference>
<organism evidence="7 8">
    <name type="scientific">Tigriopus californicus</name>
    <name type="common">Marine copepod</name>
    <dbReference type="NCBI Taxonomy" id="6832"/>
    <lineage>
        <taxon>Eukaryota</taxon>
        <taxon>Metazoa</taxon>
        <taxon>Ecdysozoa</taxon>
        <taxon>Arthropoda</taxon>
        <taxon>Crustacea</taxon>
        <taxon>Multicrustacea</taxon>
        <taxon>Hexanauplia</taxon>
        <taxon>Copepoda</taxon>
        <taxon>Harpacticoida</taxon>
        <taxon>Harpacticidae</taxon>
        <taxon>Tigriopus</taxon>
    </lineage>
</organism>
<sequence>MVLFRGEQYFHNNPSVLTDKLYLSAARVISSRLLVDLGITCVINATLELPTMAYNTPDCLQIAVEDRVASKLYIYFDLVADKINSIHAQPNGRLLIYCRAGMSRSASLCIAYFIKYHRMTLDEAFAYVKERRPIIHPNIGFLRQLRDYEKKLQAIRSGVECPLSYQKRCDVPLPPLTYATQDSCDDLIRDYDVQTKVIKPKPKPRKPKINFTEVMELCAETYQTTSVQICSEHELHNSSCSTSTNVISLETSVKQMTEPTGAVATVRAPTTTFDTMDSEDLRSLFQHRRVPFTKLSEPGKIAIGLEMQYQTQTCYEVLVLENTENLYFELEDAFTQEALISEPSYVFAYGTFYEADDVLLWDDSLVRKDTHFEEGFRIRALITLSPFNELACHKEVPIYGECEPLRIVALSWMERHAFTKVTPLLSVSTIKVYEAMHMAMQMPKYEFVQDVEDFPDWGTVPNFIFECQDRLTGPLDTFWYFDMSKAPSNQAEGLAPTNLKLFLPDPETVDRLEKQGSSSSSVERDSDKNRNVFRYPHEPEQASSVRLHRANVKKHVSFQEATHSGESPDAVISHSWSPVQFRQISSKGKRSRSGNKRSPTITTGNLVSFQRPRNQSKNRSESQSKSAKDNHTEADDRRIMANLEASVRQSSDLLLQIKAGETAPHVVSSSSDFNRANQDGRNGLINS</sequence>
<feature type="region of interest" description="Disordered" evidence="4">
    <location>
        <begin position="581"/>
        <end position="636"/>
    </location>
</feature>
<proteinExistence type="inferred from homology"/>
<comment type="caution">
    <text evidence="7">The sequence shown here is derived from an EMBL/GenBank/DDBJ whole genome shotgun (WGS) entry which is preliminary data.</text>
</comment>
<feature type="compositionally biased region" description="Basic and acidic residues" evidence="4">
    <location>
        <begin position="522"/>
        <end position="540"/>
    </location>
</feature>
<evidence type="ECO:0000259" key="6">
    <source>
        <dbReference type="PROSITE" id="PS50056"/>
    </source>
</evidence>
<gene>
    <name evidence="7" type="ORF">TCAL_13118</name>
</gene>
<dbReference type="InterPro" id="IPR029021">
    <property type="entry name" value="Prot-tyrosine_phosphatase-like"/>
</dbReference>
<feature type="region of interest" description="Disordered" evidence="4">
    <location>
        <begin position="556"/>
        <end position="575"/>
    </location>
</feature>
<name>A0A553PHF5_TIGCA</name>
<dbReference type="CDD" id="cd14514">
    <property type="entry name" value="DUSP14-like"/>
    <property type="match status" value="1"/>
</dbReference>
<dbReference type="SMART" id="SM00195">
    <property type="entry name" value="DSPc"/>
    <property type="match status" value="1"/>
</dbReference>
<feature type="region of interest" description="Disordered" evidence="4">
    <location>
        <begin position="663"/>
        <end position="687"/>
    </location>
</feature>
<dbReference type="PROSITE" id="PS50054">
    <property type="entry name" value="TYR_PHOSPHATASE_DUAL"/>
    <property type="match status" value="1"/>
</dbReference>
<comment type="similarity">
    <text evidence="1">Belongs to the protein-tyrosine phosphatase family. Non-receptor class dual specificity subfamily.</text>
</comment>
<feature type="domain" description="Tyrosine specific protein phosphatases" evidence="6">
    <location>
        <begin position="73"/>
        <end position="133"/>
    </location>
</feature>
<dbReference type="SUPFAM" id="SSF52799">
    <property type="entry name" value="(Phosphotyrosine protein) phosphatases II"/>
    <property type="match status" value="1"/>
</dbReference>
<dbReference type="PANTHER" id="PTHR45961:SF6">
    <property type="entry name" value="IP21249P"/>
    <property type="match status" value="1"/>
</dbReference>
<protein>
    <submittedName>
        <fullName evidence="7">Uncharacterized protein</fullName>
    </submittedName>
</protein>
<dbReference type="InterPro" id="IPR000387">
    <property type="entry name" value="Tyr_Pase_dom"/>
</dbReference>
<dbReference type="EMBL" id="VCGU01000004">
    <property type="protein sequence ID" value="TRY77105.1"/>
    <property type="molecule type" value="Genomic_DNA"/>
</dbReference>
<keyword evidence="2" id="KW-0378">Hydrolase</keyword>
<feature type="region of interest" description="Disordered" evidence="4">
    <location>
        <begin position="510"/>
        <end position="547"/>
    </location>
</feature>
<evidence type="ECO:0000313" key="8">
    <source>
        <dbReference type="Proteomes" id="UP000318571"/>
    </source>
</evidence>
<feature type="non-terminal residue" evidence="7">
    <location>
        <position position="687"/>
    </location>
</feature>
<evidence type="ECO:0000256" key="2">
    <source>
        <dbReference type="ARBA" id="ARBA00022801"/>
    </source>
</evidence>